<gene>
    <name evidence="2" type="ORF">PgNI_12151</name>
</gene>
<dbReference type="GeneID" id="41967011"/>
<protein>
    <submittedName>
        <fullName evidence="2">Uncharacterized protein</fullName>
    </submittedName>
</protein>
<reference evidence="2" key="2">
    <citation type="submission" date="2019-10" db="EMBL/GenBank/DDBJ databases">
        <authorList>
            <consortium name="NCBI Genome Project"/>
        </authorList>
    </citation>
    <scope>NUCLEOTIDE SEQUENCE</scope>
    <source>
        <strain evidence="2">NI907</strain>
    </source>
</reference>
<name>A0A6P8AQS2_PYRGI</name>
<accession>A0A6P8AQS2</accession>
<dbReference type="RefSeq" id="XP_030977232.1">
    <property type="nucleotide sequence ID" value="XM_031132106.1"/>
</dbReference>
<evidence type="ECO:0000313" key="2">
    <source>
        <dbReference type="RefSeq" id="XP_030977232.1"/>
    </source>
</evidence>
<proteinExistence type="predicted"/>
<dbReference type="Proteomes" id="UP000515153">
    <property type="component" value="Unplaced"/>
</dbReference>
<reference evidence="2" key="1">
    <citation type="journal article" date="2019" name="Mol. Biol. Evol.">
        <title>Blast fungal genomes show frequent chromosomal changes, gene gains and losses, and effector gene turnover.</title>
        <authorList>
            <person name="Gomez Luciano L.B."/>
            <person name="Jason Tsai I."/>
            <person name="Chuma I."/>
            <person name="Tosa Y."/>
            <person name="Chen Y.H."/>
            <person name="Li J.Y."/>
            <person name="Li M.Y."/>
            <person name="Jade Lu M.Y."/>
            <person name="Nakayashiki H."/>
            <person name="Li W.H."/>
        </authorList>
    </citation>
    <scope>NUCLEOTIDE SEQUENCE</scope>
    <source>
        <strain evidence="2">NI907</strain>
    </source>
</reference>
<reference evidence="2" key="3">
    <citation type="submission" date="2025-08" db="UniProtKB">
        <authorList>
            <consortium name="RefSeq"/>
        </authorList>
    </citation>
    <scope>IDENTIFICATION</scope>
    <source>
        <strain evidence="2">NI907</strain>
    </source>
</reference>
<dbReference type="AlphaFoldDB" id="A0A6P8AQS2"/>
<keyword evidence="1" id="KW-1185">Reference proteome</keyword>
<organism evidence="1 2">
    <name type="scientific">Pyricularia grisea</name>
    <name type="common">Crabgrass-specific blast fungus</name>
    <name type="synonym">Magnaporthe grisea</name>
    <dbReference type="NCBI Taxonomy" id="148305"/>
    <lineage>
        <taxon>Eukaryota</taxon>
        <taxon>Fungi</taxon>
        <taxon>Dikarya</taxon>
        <taxon>Ascomycota</taxon>
        <taxon>Pezizomycotina</taxon>
        <taxon>Sordariomycetes</taxon>
        <taxon>Sordariomycetidae</taxon>
        <taxon>Magnaporthales</taxon>
        <taxon>Pyriculariaceae</taxon>
        <taxon>Pyricularia</taxon>
    </lineage>
</organism>
<evidence type="ECO:0000313" key="1">
    <source>
        <dbReference type="Proteomes" id="UP000515153"/>
    </source>
</evidence>
<dbReference type="KEGG" id="pgri:PgNI_12151"/>
<sequence length="208" mass="23249">MSFRVKERGTGVQGDEGHIITSFEDSVFSQVIRTPSLKRSSTSNDNPTQTYDFRRDCISSSQLRSCDKAVEEWVLVANPTFFLPLTAHRHPKQPGWRAEQKVMPAVFVDKKLVCRSNKQVRKWPTLIRKTSTPTALKSVRASPAPDIAHNPSQILSPTSSNTFIVPRKRLPPGLSTITQFASAYGSIANGSKTPRRGPKLHLQLRLEL</sequence>